<accession>A0A173LVM8</accession>
<dbReference type="RefSeq" id="WP_096380918.1">
    <property type="nucleotide sequence ID" value="NZ_AP017457.1"/>
</dbReference>
<dbReference type="EMBL" id="AP017457">
    <property type="protein sequence ID" value="BAU99015.1"/>
    <property type="molecule type" value="Genomic_DNA"/>
</dbReference>
<dbReference type="OrthoDB" id="5104772at2"/>
<sequence length="252" mass="27574">MIEAEVMSPHFERKYLVGYQVDRADVSVNSIVGKAQINGEQVEHELTICVQKLEATDVGRSFDGELVWISTNAGSATTAPTLIGQTLEQEMFLLPRSFDPLPQEEPPGEGKELIRDVSFIAKISPLAKNKRVLFCLGLVSLLIFAGLVFIPGNKHSTENIPTHPTSTPSADVYIQEPIQAALDFVLGGSLSQLRIPEGVTSEDLEATVVSQSGEVVLVEVSLRTNEEITTFATLLLQKTGATWRIREVFDPQ</sequence>
<protein>
    <submittedName>
        <fullName evidence="2">Uncharacterized protein</fullName>
    </submittedName>
</protein>
<dbReference type="KEGG" id="amin:AUMI_14730"/>
<organism evidence="2 3">
    <name type="scientific">Aurantimicrobium minutum</name>
    <dbReference type="NCBI Taxonomy" id="708131"/>
    <lineage>
        <taxon>Bacteria</taxon>
        <taxon>Bacillati</taxon>
        <taxon>Actinomycetota</taxon>
        <taxon>Actinomycetes</taxon>
        <taxon>Micrococcales</taxon>
        <taxon>Microbacteriaceae</taxon>
        <taxon>Aurantimicrobium</taxon>
    </lineage>
</organism>
<evidence type="ECO:0000313" key="3">
    <source>
        <dbReference type="Proteomes" id="UP000243847"/>
    </source>
</evidence>
<keyword evidence="1" id="KW-0472">Membrane</keyword>
<name>A0A173LVM8_9MICO</name>
<dbReference type="AlphaFoldDB" id="A0A173LVM8"/>
<dbReference type="GeneID" id="80451660"/>
<gene>
    <name evidence="2" type="ORF">AUMI_14730</name>
</gene>
<dbReference type="Proteomes" id="UP000243847">
    <property type="component" value="Chromosome sequence1"/>
</dbReference>
<proteinExistence type="predicted"/>
<feature type="transmembrane region" description="Helical" evidence="1">
    <location>
        <begin position="132"/>
        <end position="150"/>
    </location>
</feature>
<evidence type="ECO:0000313" key="2">
    <source>
        <dbReference type="EMBL" id="BAU99015.1"/>
    </source>
</evidence>
<reference evidence="2 3" key="1">
    <citation type="journal article" date="2016" name="Genome Announc.">
        <title>Complete Genome Sequence of Aurantimicrobium minutum Type Strain KNCT, a Planktonic Ultramicrobacterium Isolated from River Water.</title>
        <authorList>
            <person name="Nakai R."/>
            <person name="Fujisawa T."/>
            <person name="Nakamura Y."/>
            <person name="Nishide H."/>
            <person name="Uchiyama I."/>
            <person name="Baba T."/>
            <person name="Toyoda A."/>
            <person name="Fujiyama A."/>
            <person name="Naganuma T."/>
            <person name="Niki H."/>
        </authorList>
    </citation>
    <scope>NUCLEOTIDE SEQUENCE [LARGE SCALE GENOMIC DNA]</scope>
    <source>
        <strain evidence="2 3">KNC</strain>
    </source>
</reference>
<keyword evidence="1" id="KW-0812">Transmembrane</keyword>
<keyword evidence="1" id="KW-1133">Transmembrane helix</keyword>
<evidence type="ECO:0000256" key="1">
    <source>
        <dbReference type="SAM" id="Phobius"/>
    </source>
</evidence>